<evidence type="ECO:0000256" key="3">
    <source>
        <dbReference type="ARBA" id="ARBA00022722"/>
    </source>
</evidence>
<comment type="cofactor">
    <cofactor evidence="1">
        <name>Mn(2+)</name>
        <dbReference type="ChEBI" id="CHEBI:29035"/>
    </cofactor>
</comment>
<organism evidence="10 11">
    <name type="scientific">Streptomyces bambusae</name>
    <dbReference type="NCBI Taxonomy" id="1550616"/>
    <lineage>
        <taxon>Bacteria</taxon>
        <taxon>Bacillati</taxon>
        <taxon>Actinomycetota</taxon>
        <taxon>Actinomycetes</taxon>
        <taxon>Kitasatosporales</taxon>
        <taxon>Streptomycetaceae</taxon>
        <taxon>Streptomyces</taxon>
    </lineage>
</organism>
<gene>
    <name evidence="10" type="ORF">GPJ59_21615</name>
</gene>
<dbReference type="GO" id="GO:0004519">
    <property type="term" value="F:endonuclease activity"/>
    <property type="evidence" value="ECO:0007669"/>
    <property type="project" value="UniProtKB-KW"/>
</dbReference>
<dbReference type="SUPFAM" id="SSF56219">
    <property type="entry name" value="DNase I-like"/>
    <property type="match status" value="1"/>
</dbReference>
<dbReference type="RefSeq" id="WP_219668888.1">
    <property type="nucleotide sequence ID" value="NZ_WTFF01000162.1"/>
</dbReference>
<name>A0ABS6Z9I7_9ACTN</name>
<sequence length="391" mass="42032">MPETALTGAPPVGRVRRRRPLATFITVLCTFLLVLLPGSLTATATANPPDDHPARLKVLTRNIYLGADLRPVLAATDASSLFAAVNRVFTQVQATNFPERAEALADEIADSDPHLVGLQEVRLWRSQTPADFSPTPNATVVEYDFLQILLDALAARGKHYAAVATITSSDREIPRSTPGGGLQDIRSTDRDVILARTDLPAKKFSVANPQQALFDARLTIPHPVLGNIVFPHGWVAVDATVGGRTTRVVSTHLEAIGPAVQVQQGEELLDGPLDTERPTVLLGDLNSAAGGVGAVPGSSDTPTYANFLADGFKDVWVATHRKNPGFTCCQAPDLRNPTSTLSQRIDYVLFRNGFKALKAERVGEEQADRTPSGLWPSDHAGVLATLKLPRR</sequence>
<keyword evidence="4" id="KW-0479">Metal-binding</keyword>
<evidence type="ECO:0000256" key="4">
    <source>
        <dbReference type="ARBA" id="ARBA00022723"/>
    </source>
</evidence>
<dbReference type="Proteomes" id="UP000812013">
    <property type="component" value="Unassembled WGS sequence"/>
</dbReference>
<proteinExistence type="predicted"/>
<keyword evidence="3" id="KW-0540">Nuclease</keyword>
<dbReference type="PANTHER" id="PTHR15822">
    <property type="entry name" value="TRAF AND TNF RECEPTOR-ASSOCIATED PROTEIN"/>
    <property type="match status" value="1"/>
</dbReference>
<dbReference type="EMBL" id="WTFF01000162">
    <property type="protein sequence ID" value="MBW5484407.1"/>
    <property type="molecule type" value="Genomic_DNA"/>
</dbReference>
<evidence type="ECO:0000256" key="7">
    <source>
        <dbReference type="ARBA" id="ARBA00022842"/>
    </source>
</evidence>
<evidence type="ECO:0000256" key="8">
    <source>
        <dbReference type="ARBA" id="ARBA00023204"/>
    </source>
</evidence>
<comment type="cofactor">
    <cofactor evidence="2">
        <name>Mg(2+)</name>
        <dbReference type="ChEBI" id="CHEBI:18420"/>
    </cofactor>
</comment>
<dbReference type="Pfam" id="PF03372">
    <property type="entry name" value="Exo_endo_phos"/>
    <property type="match status" value="1"/>
</dbReference>
<evidence type="ECO:0000256" key="2">
    <source>
        <dbReference type="ARBA" id="ARBA00001946"/>
    </source>
</evidence>
<dbReference type="InterPro" id="IPR036691">
    <property type="entry name" value="Endo/exonu/phosph_ase_sf"/>
</dbReference>
<dbReference type="Gene3D" id="3.60.10.10">
    <property type="entry name" value="Endonuclease/exonuclease/phosphatase"/>
    <property type="match status" value="1"/>
</dbReference>
<keyword evidence="7" id="KW-0460">Magnesium</keyword>
<keyword evidence="8" id="KW-0234">DNA repair</keyword>
<comment type="caution">
    <text evidence="10">The sequence shown here is derived from an EMBL/GenBank/DDBJ whole genome shotgun (WGS) entry which is preliminary data.</text>
</comment>
<evidence type="ECO:0000256" key="5">
    <source>
        <dbReference type="ARBA" id="ARBA00022763"/>
    </source>
</evidence>
<keyword evidence="11" id="KW-1185">Reference proteome</keyword>
<protein>
    <submittedName>
        <fullName evidence="10">Endonuclease</fullName>
    </submittedName>
</protein>
<dbReference type="PANTHER" id="PTHR15822:SF4">
    <property type="entry name" value="TYROSYL-DNA PHOSPHODIESTERASE 2"/>
    <property type="match status" value="1"/>
</dbReference>
<keyword evidence="6" id="KW-0378">Hydrolase</keyword>
<evidence type="ECO:0000256" key="6">
    <source>
        <dbReference type="ARBA" id="ARBA00022801"/>
    </source>
</evidence>
<evidence type="ECO:0000313" key="10">
    <source>
        <dbReference type="EMBL" id="MBW5484407.1"/>
    </source>
</evidence>
<dbReference type="InterPro" id="IPR005135">
    <property type="entry name" value="Endo/exonuclease/phosphatase"/>
</dbReference>
<evidence type="ECO:0000313" key="11">
    <source>
        <dbReference type="Proteomes" id="UP000812013"/>
    </source>
</evidence>
<evidence type="ECO:0000256" key="1">
    <source>
        <dbReference type="ARBA" id="ARBA00001936"/>
    </source>
</evidence>
<keyword evidence="10" id="KW-0255">Endonuclease</keyword>
<feature type="domain" description="Endonuclease/exonuclease/phosphatase" evidence="9">
    <location>
        <begin position="94"/>
        <end position="379"/>
    </location>
</feature>
<dbReference type="InterPro" id="IPR051547">
    <property type="entry name" value="TDP2-like"/>
</dbReference>
<accession>A0ABS6Z9I7</accession>
<reference evidence="10 11" key="1">
    <citation type="submission" date="2019-12" db="EMBL/GenBank/DDBJ databases">
        <title>Genome sequence of Streptomyces bambusae.</title>
        <authorList>
            <person name="Bansal K."/>
            <person name="Choksket S."/>
            <person name="Korpole S."/>
            <person name="Patil P.B."/>
        </authorList>
    </citation>
    <scope>NUCLEOTIDE SEQUENCE [LARGE SCALE GENOMIC DNA]</scope>
    <source>
        <strain evidence="10 11">SK60</strain>
    </source>
</reference>
<evidence type="ECO:0000259" key="9">
    <source>
        <dbReference type="Pfam" id="PF03372"/>
    </source>
</evidence>
<keyword evidence="5" id="KW-0227">DNA damage</keyword>